<feature type="active site" description="Proton donor" evidence="5">
    <location>
        <position position="47"/>
    </location>
</feature>
<dbReference type="AlphaFoldDB" id="A0A0M7A0Y2"/>
<comment type="similarity">
    <text evidence="1">Belongs to the aldo/keto reductase family.</text>
</comment>
<organism evidence="9 10">
    <name type="scientific">Roseibium alexandrii</name>
    <dbReference type="NCBI Taxonomy" id="388408"/>
    <lineage>
        <taxon>Bacteria</taxon>
        <taxon>Pseudomonadati</taxon>
        <taxon>Pseudomonadota</taxon>
        <taxon>Alphaproteobacteria</taxon>
        <taxon>Hyphomicrobiales</taxon>
        <taxon>Stappiaceae</taxon>
        <taxon>Roseibium</taxon>
    </lineage>
</organism>
<dbReference type="PROSITE" id="PS00063">
    <property type="entry name" value="ALDOKETO_REDUCTASE_3"/>
    <property type="match status" value="1"/>
</dbReference>
<keyword evidence="2" id="KW-0521">NADP</keyword>
<dbReference type="PANTHER" id="PTHR43827">
    <property type="entry name" value="2,5-DIKETO-D-GLUCONIC ACID REDUCTASE"/>
    <property type="match status" value="1"/>
</dbReference>
<proteinExistence type="inferred from homology"/>
<evidence type="ECO:0000256" key="3">
    <source>
        <dbReference type="ARBA" id="ARBA00023002"/>
    </source>
</evidence>
<evidence type="ECO:0000313" key="9">
    <source>
        <dbReference type="EMBL" id="CTQ68645.1"/>
    </source>
</evidence>
<evidence type="ECO:0000313" key="10">
    <source>
        <dbReference type="Proteomes" id="UP000053235"/>
    </source>
</evidence>
<name>A0A0M7A0Y2_9HYPH</name>
<dbReference type="GO" id="GO:0051596">
    <property type="term" value="P:methylglyoxal catabolic process"/>
    <property type="evidence" value="ECO:0007669"/>
    <property type="project" value="TreeGrafter"/>
</dbReference>
<accession>A0A0M7A0Y2</accession>
<dbReference type="Proteomes" id="UP000053235">
    <property type="component" value="Unassembled WGS sequence"/>
</dbReference>
<dbReference type="STRING" id="388408.LAX5112_01821"/>
<dbReference type="InterPro" id="IPR018170">
    <property type="entry name" value="Aldo/ket_reductase_CS"/>
</dbReference>
<evidence type="ECO:0000256" key="2">
    <source>
        <dbReference type="ARBA" id="ARBA00022857"/>
    </source>
</evidence>
<reference evidence="10" key="1">
    <citation type="submission" date="2015-07" db="EMBL/GenBank/DDBJ databases">
        <authorList>
            <person name="Rodrigo-Torres Lidia"/>
            <person name="Arahal R.David."/>
        </authorList>
    </citation>
    <scope>NUCLEOTIDE SEQUENCE [LARGE SCALE GENOMIC DNA]</scope>
    <source>
        <strain evidence="10">CECT 5112</strain>
    </source>
</reference>
<dbReference type="EC" id="1.-.-.-" evidence="9"/>
<evidence type="ECO:0000259" key="8">
    <source>
        <dbReference type="Pfam" id="PF00248"/>
    </source>
</evidence>
<comment type="catalytic activity">
    <reaction evidence="4">
        <text>hydroxyacetone + NADP(+) = methylglyoxal + NADPH + H(+)</text>
        <dbReference type="Rhea" id="RHEA:27986"/>
        <dbReference type="ChEBI" id="CHEBI:15378"/>
        <dbReference type="ChEBI" id="CHEBI:17158"/>
        <dbReference type="ChEBI" id="CHEBI:27957"/>
        <dbReference type="ChEBI" id="CHEBI:57783"/>
        <dbReference type="ChEBI" id="CHEBI:58349"/>
    </reaction>
</comment>
<dbReference type="PANTHER" id="PTHR43827:SF3">
    <property type="entry name" value="NADP-DEPENDENT OXIDOREDUCTASE DOMAIN-CONTAINING PROTEIN"/>
    <property type="match status" value="1"/>
</dbReference>
<keyword evidence="10" id="KW-1185">Reference proteome</keyword>
<dbReference type="EMBL" id="CXWD01000006">
    <property type="protein sequence ID" value="CTQ68645.1"/>
    <property type="molecule type" value="Genomic_DNA"/>
</dbReference>
<evidence type="ECO:0000256" key="5">
    <source>
        <dbReference type="PIRSR" id="PIRSR000097-1"/>
    </source>
</evidence>
<dbReference type="CDD" id="cd19140">
    <property type="entry name" value="AKR_AKR3F3"/>
    <property type="match status" value="1"/>
</dbReference>
<dbReference type="GO" id="GO:1990002">
    <property type="term" value="F:methylglyoxal reductase (NADPH) (acetol producing) activity"/>
    <property type="evidence" value="ECO:0007669"/>
    <property type="project" value="TreeGrafter"/>
</dbReference>
<feature type="domain" description="NADP-dependent oxidoreductase" evidence="8">
    <location>
        <begin position="14"/>
        <end position="256"/>
    </location>
</feature>
<evidence type="ECO:0000256" key="1">
    <source>
        <dbReference type="ARBA" id="ARBA00007905"/>
    </source>
</evidence>
<feature type="site" description="Lowers pKa of active site Tyr" evidence="7">
    <location>
        <position position="72"/>
    </location>
</feature>
<dbReference type="FunFam" id="3.20.20.100:FF:000002">
    <property type="entry name" value="2,5-diketo-D-gluconic acid reductase A"/>
    <property type="match status" value="1"/>
</dbReference>
<gene>
    <name evidence="9" type="ORF">LAX5112_01821</name>
</gene>
<evidence type="ECO:0000256" key="6">
    <source>
        <dbReference type="PIRSR" id="PIRSR000097-2"/>
    </source>
</evidence>
<dbReference type="SUPFAM" id="SSF51430">
    <property type="entry name" value="NAD(P)-linked oxidoreductase"/>
    <property type="match status" value="1"/>
</dbReference>
<evidence type="ECO:0000256" key="4">
    <source>
        <dbReference type="ARBA" id="ARBA00049445"/>
    </source>
</evidence>
<dbReference type="PIRSF" id="PIRSF000097">
    <property type="entry name" value="AKR"/>
    <property type="match status" value="1"/>
</dbReference>
<dbReference type="PROSITE" id="PS00062">
    <property type="entry name" value="ALDOKETO_REDUCTASE_2"/>
    <property type="match status" value="1"/>
</dbReference>
<evidence type="ECO:0000256" key="7">
    <source>
        <dbReference type="PIRSR" id="PIRSR000097-3"/>
    </source>
</evidence>
<dbReference type="Pfam" id="PF00248">
    <property type="entry name" value="Aldo_ket_red"/>
    <property type="match status" value="1"/>
</dbReference>
<dbReference type="InterPro" id="IPR020471">
    <property type="entry name" value="AKR"/>
</dbReference>
<sequence length="275" mass="30464">MIFRSIRDVSIPAIGLGTWDLRGSQCAQTVSFALQNGYSHVDTAAYYENESEVGDGIRASNMNRSDLFLTTKVWWDQLAADAFRTSAETSLRKLQTDYVDLLLVHWPNSDIPLAETIGALVEAKTRGLARSIGVSNFPSALLRQAQDLAGGQLVTNQVEYHPFLSQRTLLQATQDLGMALTAYCPIVKGRVDQEGLFRDLAEKYGKSPVQITLRWHVQQPNVIAIPKSSNPDRLKANIEIFDFELDSDEMAQISALGSPEGRLINAAWGPVWDPE</sequence>
<dbReference type="Gene3D" id="3.20.20.100">
    <property type="entry name" value="NADP-dependent oxidoreductase domain"/>
    <property type="match status" value="1"/>
</dbReference>
<feature type="binding site" evidence="6">
    <location>
        <position position="105"/>
    </location>
    <ligand>
        <name>substrate</name>
    </ligand>
</feature>
<dbReference type="RefSeq" id="WP_055671669.1">
    <property type="nucleotide sequence ID" value="NZ_CXWD01000006.1"/>
</dbReference>
<dbReference type="InterPro" id="IPR023210">
    <property type="entry name" value="NADP_OxRdtase_dom"/>
</dbReference>
<protein>
    <submittedName>
        <fullName evidence="9">Putative oxidoreductase/MSMEI_2347</fullName>
        <ecNumber evidence="9">1.-.-.-</ecNumber>
    </submittedName>
</protein>
<keyword evidence="3 9" id="KW-0560">Oxidoreductase</keyword>
<dbReference type="PRINTS" id="PR00069">
    <property type="entry name" value="ALDKETRDTASE"/>
</dbReference>
<dbReference type="InterPro" id="IPR036812">
    <property type="entry name" value="NAD(P)_OxRdtase_dom_sf"/>
</dbReference>